<sequence length="85" mass="9964">MSKFKDHRRGPPSTLTTHIVLLYLSVNNALSLGIDIPFRSPYNYTDTTTIFHITTFIHLSLRFPNHTQIHHLHHIITIIYHISYI</sequence>
<evidence type="ECO:0000313" key="2">
    <source>
        <dbReference type="Proteomes" id="UP000291084"/>
    </source>
</evidence>
<gene>
    <name evidence="1" type="primary">Vigan.03G004500</name>
    <name evidence="1" type="ORF">VIGAN_03004500</name>
</gene>
<dbReference type="AlphaFoldDB" id="A0A0S3RJ13"/>
<protein>
    <submittedName>
        <fullName evidence="1">Uncharacterized protein</fullName>
    </submittedName>
</protein>
<feature type="non-terminal residue" evidence="1">
    <location>
        <position position="85"/>
    </location>
</feature>
<keyword evidence="2" id="KW-1185">Reference proteome</keyword>
<dbReference type="EMBL" id="AP015036">
    <property type="protein sequence ID" value="BAT80461.1"/>
    <property type="molecule type" value="Genomic_DNA"/>
</dbReference>
<evidence type="ECO:0000313" key="1">
    <source>
        <dbReference type="EMBL" id="BAT80461.1"/>
    </source>
</evidence>
<reference evidence="1 2" key="1">
    <citation type="journal article" date="2015" name="Sci. Rep.">
        <title>The power of single molecule real-time sequencing technology in the de novo assembly of a eukaryotic genome.</title>
        <authorList>
            <person name="Sakai H."/>
            <person name="Naito K."/>
            <person name="Ogiso-Tanaka E."/>
            <person name="Takahashi Y."/>
            <person name="Iseki K."/>
            <person name="Muto C."/>
            <person name="Satou K."/>
            <person name="Teruya K."/>
            <person name="Shiroma A."/>
            <person name="Shimoji M."/>
            <person name="Hirano T."/>
            <person name="Itoh T."/>
            <person name="Kaga A."/>
            <person name="Tomooka N."/>
        </authorList>
    </citation>
    <scope>NUCLEOTIDE SEQUENCE [LARGE SCALE GENOMIC DNA]</scope>
    <source>
        <strain evidence="2">cv. Shumari</strain>
    </source>
</reference>
<dbReference type="Proteomes" id="UP000291084">
    <property type="component" value="Chromosome 3"/>
</dbReference>
<organism evidence="1 2">
    <name type="scientific">Vigna angularis var. angularis</name>
    <dbReference type="NCBI Taxonomy" id="157739"/>
    <lineage>
        <taxon>Eukaryota</taxon>
        <taxon>Viridiplantae</taxon>
        <taxon>Streptophyta</taxon>
        <taxon>Embryophyta</taxon>
        <taxon>Tracheophyta</taxon>
        <taxon>Spermatophyta</taxon>
        <taxon>Magnoliopsida</taxon>
        <taxon>eudicotyledons</taxon>
        <taxon>Gunneridae</taxon>
        <taxon>Pentapetalae</taxon>
        <taxon>rosids</taxon>
        <taxon>fabids</taxon>
        <taxon>Fabales</taxon>
        <taxon>Fabaceae</taxon>
        <taxon>Papilionoideae</taxon>
        <taxon>50 kb inversion clade</taxon>
        <taxon>NPAAA clade</taxon>
        <taxon>indigoferoid/millettioid clade</taxon>
        <taxon>Phaseoleae</taxon>
        <taxon>Vigna</taxon>
    </lineage>
</organism>
<name>A0A0S3RJ13_PHAAN</name>
<accession>A0A0S3RJ13</accession>
<proteinExistence type="predicted"/>